<keyword evidence="6" id="KW-0520">NAD</keyword>
<dbReference type="InterPro" id="IPR050136">
    <property type="entry name" value="FA_oxidation_alpha_subunit"/>
</dbReference>
<evidence type="ECO:0000313" key="13">
    <source>
        <dbReference type="EMBL" id="QQD16933.1"/>
    </source>
</evidence>
<dbReference type="Pfam" id="PF02737">
    <property type="entry name" value="3HCDH_N"/>
    <property type="match status" value="1"/>
</dbReference>
<dbReference type="InterPro" id="IPR008927">
    <property type="entry name" value="6-PGluconate_DH-like_C_sf"/>
</dbReference>
<evidence type="ECO:0000256" key="10">
    <source>
        <dbReference type="ARBA" id="ARBA00049556"/>
    </source>
</evidence>
<feature type="domain" description="3-hydroxyacyl-CoA dehydrogenase C-terminal" evidence="11">
    <location>
        <begin position="507"/>
        <end position="607"/>
    </location>
</feature>
<evidence type="ECO:0000259" key="11">
    <source>
        <dbReference type="Pfam" id="PF00725"/>
    </source>
</evidence>
<name>A0A7T4QY36_9GAMM</name>
<dbReference type="RefSeq" id="WP_198568435.1">
    <property type="nucleotide sequence ID" value="NZ_CP066167.1"/>
</dbReference>
<comment type="pathway">
    <text evidence="1">Lipid metabolism; fatty acid beta-oxidation.</text>
</comment>
<feature type="domain" description="3-hydroxyacyl-CoA dehydrogenase NAD binding" evidence="12">
    <location>
        <begin position="327"/>
        <end position="504"/>
    </location>
</feature>
<dbReference type="Gene3D" id="1.10.1040.50">
    <property type="match status" value="1"/>
</dbReference>
<dbReference type="Gene3D" id="3.90.226.10">
    <property type="entry name" value="2-enoyl-CoA Hydratase, Chain A, domain 1"/>
    <property type="match status" value="1"/>
</dbReference>
<sequence length="724" mass="77419">MSYIQLQQDADGIIELIFDQPGKTVNTMGREYDEAMQACIRELSERVDAGGVTGIYVRSGKPGQFFAGGDVDEMLAMDLNPPAEEKARMYDGVMATKAPLRTLETLGVPVAVGINGPALGGGFEIALACHHRVALKGVQVGLPEAMIGLMPGAGGVVRMTYLLGMQEAIGLISQGKRLPSEKALEKGLIDELADSEEELASKAKAWIKARAGEDEPVQQIWDRAGYSMPGGLPDDDANQGLIFFGPANVMGQTKNLMPAQNAIFACVVDCARVDFDTAQKIEGRYFLSLLLDQTARNMMTAFFVQMEALNKGASRPQGIEPSSCKTLGILGAGQMGAGIATVAAQKGIKVVLKDVSLDRAEQGKAYANAFYQKGISKGKLDETKAQAYLDRIVATENYADLAHCDLVIEAVFEDRGVKAKVTEECEAVLNESAVLASNTSALPISELAEASCRPQNYIGMHFFSPAEKMPLVEIIRGKDTADATLAKAFDLAQQLGKTPIVVNDAPGFFTTRVIATTVSQGAEMLESGVNPVLIESAARDNGSPVGPLAAIDEISQQTAYKNGLQAKADAEAQGQTWQENAASRVLDRMVNEFGRLGKVHGGGYYDYPEGASKHIWPGLKAAFAPQGYADIPYQDIKDRLWMCQCLEAVRAMEEGVIDNIGDGNIGSIMGIGFPAQTGGVFQAINAYGLKAFVARAKELQERYGDVFAVPALLANRAETGESFL</sequence>
<comment type="catalytic activity">
    <reaction evidence="10">
        <text>a (3S)-3-hydroxyacyl-CoA + NAD(+) = a 3-oxoacyl-CoA + NADH + H(+)</text>
        <dbReference type="Rhea" id="RHEA:22432"/>
        <dbReference type="ChEBI" id="CHEBI:15378"/>
        <dbReference type="ChEBI" id="CHEBI:57318"/>
        <dbReference type="ChEBI" id="CHEBI:57540"/>
        <dbReference type="ChEBI" id="CHEBI:57945"/>
        <dbReference type="ChEBI" id="CHEBI:90726"/>
        <dbReference type="EC" id="1.1.1.35"/>
    </reaction>
</comment>
<evidence type="ECO:0000256" key="3">
    <source>
        <dbReference type="ARBA" id="ARBA00022832"/>
    </source>
</evidence>
<keyword evidence="5" id="KW-0560">Oxidoreductase</keyword>
<dbReference type="InterPro" id="IPR006108">
    <property type="entry name" value="3HC_DH_C"/>
</dbReference>
<dbReference type="GO" id="GO:0006635">
    <property type="term" value="P:fatty acid beta-oxidation"/>
    <property type="evidence" value="ECO:0007669"/>
    <property type="project" value="UniProtKB-UniPathway"/>
</dbReference>
<dbReference type="PANTHER" id="PTHR43612">
    <property type="entry name" value="TRIFUNCTIONAL ENZYME SUBUNIT ALPHA"/>
    <property type="match status" value="1"/>
</dbReference>
<dbReference type="AlphaFoldDB" id="A0A7T4QY36"/>
<keyword evidence="9" id="KW-0511">Multifunctional enzyme</keyword>
<dbReference type="SUPFAM" id="SSF51735">
    <property type="entry name" value="NAD(P)-binding Rossmann-fold domains"/>
    <property type="match status" value="1"/>
</dbReference>
<evidence type="ECO:0000256" key="1">
    <source>
        <dbReference type="ARBA" id="ARBA00005005"/>
    </source>
</evidence>
<evidence type="ECO:0000313" key="14">
    <source>
        <dbReference type="Proteomes" id="UP000596063"/>
    </source>
</evidence>
<gene>
    <name evidence="13" type="ORF">I6N98_11120</name>
</gene>
<evidence type="ECO:0000259" key="12">
    <source>
        <dbReference type="Pfam" id="PF02737"/>
    </source>
</evidence>
<keyword evidence="3" id="KW-0276">Fatty acid metabolism</keyword>
<evidence type="ECO:0000256" key="5">
    <source>
        <dbReference type="ARBA" id="ARBA00023002"/>
    </source>
</evidence>
<dbReference type="PANTHER" id="PTHR43612:SF3">
    <property type="entry name" value="TRIFUNCTIONAL ENZYME SUBUNIT ALPHA, MITOCHONDRIAL"/>
    <property type="match status" value="1"/>
</dbReference>
<dbReference type="GO" id="GO:0016853">
    <property type="term" value="F:isomerase activity"/>
    <property type="evidence" value="ECO:0007669"/>
    <property type="project" value="UniProtKB-KW"/>
</dbReference>
<keyword evidence="13" id="KW-0413">Isomerase</keyword>
<dbReference type="GO" id="GO:0004300">
    <property type="term" value="F:enoyl-CoA hydratase activity"/>
    <property type="evidence" value="ECO:0007669"/>
    <property type="project" value="TreeGrafter"/>
</dbReference>
<dbReference type="InterPro" id="IPR036291">
    <property type="entry name" value="NAD(P)-bd_dom_sf"/>
</dbReference>
<dbReference type="SUPFAM" id="SSF52096">
    <property type="entry name" value="ClpP/crotonase"/>
    <property type="match status" value="1"/>
</dbReference>
<dbReference type="Proteomes" id="UP000596063">
    <property type="component" value="Chromosome"/>
</dbReference>
<evidence type="ECO:0000256" key="9">
    <source>
        <dbReference type="ARBA" id="ARBA00023268"/>
    </source>
</evidence>
<dbReference type="InterPro" id="IPR006176">
    <property type="entry name" value="3-OHacyl-CoA_DH_NAD-bd"/>
</dbReference>
<dbReference type="GO" id="GO:0070403">
    <property type="term" value="F:NAD+ binding"/>
    <property type="evidence" value="ECO:0007669"/>
    <property type="project" value="InterPro"/>
</dbReference>
<comment type="similarity">
    <text evidence="2">In the central section; belongs to the 3-hydroxyacyl-CoA dehydrogenase family.</text>
</comment>
<dbReference type="CDD" id="cd06558">
    <property type="entry name" value="crotonase-like"/>
    <property type="match status" value="1"/>
</dbReference>
<evidence type="ECO:0000256" key="2">
    <source>
        <dbReference type="ARBA" id="ARBA00007005"/>
    </source>
</evidence>
<dbReference type="EMBL" id="CP066167">
    <property type="protein sequence ID" value="QQD16933.1"/>
    <property type="molecule type" value="Genomic_DNA"/>
</dbReference>
<dbReference type="Pfam" id="PF00378">
    <property type="entry name" value="ECH_1"/>
    <property type="match status" value="1"/>
</dbReference>
<evidence type="ECO:0000256" key="8">
    <source>
        <dbReference type="ARBA" id="ARBA00023239"/>
    </source>
</evidence>
<dbReference type="SUPFAM" id="SSF48179">
    <property type="entry name" value="6-phosphogluconate dehydrogenase C-terminal domain-like"/>
    <property type="match status" value="2"/>
</dbReference>
<keyword evidence="14" id="KW-1185">Reference proteome</keyword>
<keyword evidence="8" id="KW-0456">Lyase</keyword>
<dbReference type="InterPro" id="IPR001753">
    <property type="entry name" value="Enoyl-CoA_hydra/iso"/>
</dbReference>
<reference evidence="13 14" key="1">
    <citation type="submission" date="2020-12" db="EMBL/GenBank/DDBJ databases">
        <authorList>
            <person name="Shan Y."/>
        </authorList>
    </citation>
    <scope>NUCLEOTIDE SEQUENCE [LARGE SCALE GENOMIC DNA]</scope>
    <source>
        <strain evidence="14">csc3.9</strain>
    </source>
</reference>
<dbReference type="Gene3D" id="3.40.50.720">
    <property type="entry name" value="NAD(P)-binding Rossmann-like Domain"/>
    <property type="match status" value="1"/>
</dbReference>
<evidence type="ECO:0000256" key="7">
    <source>
        <dbReference type="ARBA" id="ARBA00023098"/>
    </source>
</evidence>
<dbReference type="FunFam" id="3.40.50.720:FF:000009">
    <property type="entry name" value="Fatty oxidation complex, alpha subunit"/>
    <property type="match status" value="1"/>
</dbReference>
<dbReference type="KEGG" id="snan:I6N98_11120"/>
<keyword evidence="4" id="KW-0442">Lipid degradation</keyword>
<dbReference type="UniPathway" id="UPA00659"/>
<organism evidence="13 14">
    <name type="scientific">Spongiibacter nanhainus</name>
    <dbReference type="NCBI Taxonomy" id="2794344"/>
    <lineage>
        <taxon>Bacteria</taxon>
        <taxon>Pseudomonadati</taxon>
        <taxon>Pseudomonadota</taxon>
        <taxon>Gammaproteobacteria</taxon>
        <taxon>Cellvibrionales</taxon>
        <taxon>Spongiibacteraceae</taxon>
        <taxon>Spongiibacter</taxon>
    </lineage>
</organism>
<proteinExistence type="inferred from homology"/>
<keyword evidence="7" id="KW-0443">Lipid metabolism</keyword>
<protein>
    <submittedName>
        <fullName evidence="13">Enoyl-CoA hydratase/isomerase family protein</fullName>
    </submittedName>
</protein>
<dbReference type="Pfam" id="PF00725">
    <property type="entry name" value="3HCDH"/>
    <property type="match status" value="1"/>
</dbReference>
<dbReference type="InterPro" id="IPR029045">
    <property type="entry name" value="ClpP/crotonase-like_dom_sf"/>
</dbReference>
<accession>A0A7T4QY36</accession>
<evidence type="ECO:0000256" key="6">
    <source>
        <dbReference type="ARBA" id="ARBA00023027"/>
    </source>
</evidence>
<evidence type="ECO:0000256" key="4">
    <source>
        <dbReference type="ARBA" id="ARBA00022963"/>
    </source>
</evidence>
<dbReference type="GO" id="GO:0016509">
    <property type="term" value="F:long-chain (3S)-3-hydroxyacyl-CoA dehydrogenase (NAD+) activity"/>
    <property type="evidence" value="ECO:0007669"/>
    <property type="project" value="TreeGrafter"/>
</dbReference>